<gene>
    <name evidence="5" type="ORF">PSTT_00746</name>
</gene>
<comment type="similarity">
    <text evidence="1">Belongs to the 'GDXG' lipolytic enzyme family.</text>
</comment>
<keyword evidence="3" id="KW-0472">Membrane</keyword>
<evidence type="ECO:0000313" key="6">
    <source>
        <dbReference type="Proteomes" id="UP000239156"/>
    </source>
</evidence>
<feature type="region of interest" description="Disordered" evidence="2">
    <location>
        <begin position="36"/>
        <end position="145"/>
    </location>
</feature>
<dbReference type="VEuPathDB" id="FungiDB:PSHT_00291"/>
<dbReference type="PROSITE" id="PS01173">
    <property type="entry name" value="LIPASE_GDXG_HIS"/>
    <property type="match status" value="1"/>
</dbReference>
<proteinExistence type="inferred from homology"/>
<evidence type="ECO:0000256" key="3">
    <source>
        <dbReference type="SAM" id="Phobius"/>
    </source>
</evidence>
<dbReference type="EMBL" id="PKSL01000003">
    <property type="protein sequence ID" value="POW17247.1"/>
    <property type="molecule type" value="Genomic_DNA"/>
</dbReference>
<feature type="domain" description="Carboxylesterase type B" evidence="4">
    <location>
        <begin position="453"/>
        <end position="567"/>
    </location>
</feature>
<name>A0A2S4W6D8_9BASI</name>
<feature type="compositionally biased region" description="Polar residues" evidence="2">
    <location>
        <begin position="106"/>
        <end position="122"/>
    </location>
</feature>
<dbReference type="VEuPathDB" id="FungiDB:PSTT_00746"/>
<dbReference type="AlphaFoldDB" id="A0A2S4W6D8"/>
<keyword evidence="6" id="KW-1185">Reference proteome</keyword>
<feature type="transmembrane region" description="Helical" evidence="3">
    <location>
        <begin position="7"/>
        <end position="27"/>
    </location>
</feature>
<keyword evidence="3" id="KW-1133">Transmembrane helix</keyword>
<dbReference type="InterPro" id="IPR050309">
    <property type="entry name" value="Type-B_Carboxylest/Lipase"/>
</dbReference>
<dbReference type="InterPro" id="IPR002018">
    <property type="entry name" value="CarbesteraseB"/>
</dbReference>
<protein>
    <recommendedName>
        <fullName evidence="4">Carboxylesterase type B domain-containing protein</fullName>
    </recommendedName>
</protein>
<evidence type="ECO:0000256" key="2">
    <source>
        <dbReference type="SAM" id="MobiDB-lite"/>
    </source>
</evidence>
<dbReference type="InterPro" id="IPR029058">
    <property type="entry name" value="AB_hydrolase_fold"/>
</dbReference>
<feature type="domain" description="Carboxylesterase type B" evidence="4">
    <location>
        <begin position="173"/>
        <end position="352"/>
    </location>
</feature>
<organism evidence="5 6">
    <name type="scientific">Puccinia striiformis</name>
    <dbReference type="NCBI Taxonomy" id="27350"/>
    <lineage>
        <taxon>Eukaryota</taxon>
        <taxon>Fungi</taxon>
        <taxon>Dikarya</taxon>
        <taxon>Basidiomycota</taxon>
        <taxon>Pucciniomycotina</taxon>
        <taxon>Pucciniomycetes</taxon>
        <taxon>Pucciniales</taxon>
        <taxon>Pucciniaceae</taxon>
        <taxon>Puccinia</taxon>
    </lineage>
</organism>
<dbReference type="Gene3D" id="3.40.50.1820">
    <property type="entry name" value="alpha/beta hydrolase"/>
    <property type="match status" value="2"/>
</dbReference>
<dbReference type="Pfam" id="PF00135">
    <property type="entry name" value="COesterase"/>
    <property type="match status" value="2"/>
</dbReference>
<dbReference type="Proteomes" id="UP000239156">
    <property type="component" value="Unassembled WGS sequence"/>
</dbReference>
<feature type="compositionally biased region" description="Polar residues" evidence="2">
    <location>
        <begin position="47"/>
        <end position="67"/>
    </location>
</feature>
<sequence>MIPIKLSWAVLNANTLFTLICALNLLICVPVSSPRPFSTDPHVADSPSPNTTRGQNQAFQKNKSASLSKKPIAPPQTKPPAPLPKRPLAPLSKKPPATKSPPKLPNQPQQPSQKGQKNTEQKAQSRRLFIPEDRLTKTTAQSSHPNRLSVLTTSGTYLGFTNQSRHSGCVTVPPIGDLRFRAPVLLDSHQEDDGKTQLAFEFGDACPQPAFDPPLVPEVDISEDCLHLNLYRPSSSKPDSRLPVLVWIHGGGYTYGTAASTDGAGLFTFSLCRQIGVHGQTRTSVLVSSSFDLHKPIIFVSMNYRLGPFGFLNTEDLPAEDLQVGLKDQITCLKWLRLNIAAFGGDPDNLTLHKISFVRITIWVPHSSGPPSWIPDRPHRARAAVGPSLGFNGSPGHSDAYLYSYMSNSSVLDLSQVDSKVYKRVSELYPDEPSLGSPFGTGNSTFGLPQIFKRLAAWYGDLHYQAPRRLWARTASPHQPVYVYYYDGPQPSNVHAYDGVSHSSELPLVFGNIDEEDLPVVEIKETRALAEKVRNRYISFAYELNPGNDWPAYTPRASKVMRFNKKVIQGELIEDDWRAEQIDYLNSETALNTYQT</sequence>
<accession>A0A2S4W6D8</accession>
<feature type="non-terminal residue" evidence="5">
    <location>
        <position position="596"/>
    </location>
</feature>
<dbReference type="GO" id="GO:0016787">
    <property type="term" value="F:hydrolase activity"/>
    <property type="evidence" value="ECO:0007669"/>
    <property type="project" value="InterPro"/>
</dbReference>
<dbReference type="InterPro" id="IPR002168">
    <property type="entry name" value="Lipase_GDXG_HIS_AS"/>
</dbReference>
<evidence type="ECO:0000313" key="5">
    <source>
        <dbReference type="EMBL" id="POW17247.1"/>
    </source>
</evidence>
<feature type="compositionally biased region" description="Pro residues" evidence="2">
    <location>
        <begin position="72"/>
        <end position="87"/>
    </location>
</feature>
<reference evidence="5" key="1">
    <citation type="submission" date="2017-12" db="EMBL/GenBank/DDBJ databases">
        <title>Gene loss provides genomic basis for host adaptation in cereal stripe rust fungi.</title>
        <authorList>
            <person name="Xia C."/>
        </authorList>
    </citation>
    <scope>NUCLEOTIDE SEQUENCE [LARGE SCALE GENOMIC DNA]</scope>
    <source>
        <strain evidence="5">93-210</strain>
    </source>
</reference>
<comment type="caution">
    <text evidence="5">The sequence shown here is derived from an EMBL/GenBank/DDBJ whole genome shotgun (WGS) entry which is preliminary data.</text>
</comment>
<evidence type="ECO:0000259" key="4">
    <source>
        <dbReference type="Pfam" id="PF00135"/>
    </source>
</evidence>
<evidence type="ECO:0000256" key="1">
    <source>
        <dbReference type="ARBA" id="ARBA00010515"/>
    </source>
</evidence>
<dbReference type="SUPFAM" id="SSF53474">
    <property type="entry name" value="alpha/beta-Hydrolases"/>
    <property type="match status" value="1"/>
</dbReference>
<feature type="compositionally biased region" description="Low complexity" evidence="2">
    <location>
        <begin position="88"/>
        <end position="97"/>
    </location>
</feature>
<dbReference type="PANTHER" id="PTHR11559">
    <property type="entry name" value="CARBOXYLESTERASE"/>
    <property type="match status" value="1"/>
</dbReference>
<keyword evidence="3" id="KW-0812">Transmembrane</keyword>